<keyword evidence="1" id="KW-0732">Signal</keyword>
<dbReference type="EMBL" id="JTJR01000026">
    <property type="protein sequence ID" value="OBX04382.1"/>
    <property type="molecule type" value="Genomic_DNA"/>
</dbReference>
<dbReference type="AlphaFoldDB" id="A0A1A7PRN9"/>
<dbReference type="Gene3D" id="2.160.20.20">
    <property type="match status" value="1"/>
</dbReference>
<comment type="caution">
    <text evidence="3">The sequence shown here is derived from an EMBL/GenBank/DDBJ whole genome shotgun (WGS) entry which is preliminary data.</text>
</comment>
<feature type="domain" description="ESPR" evidence="2">
    <location>
        <begin position="1"/>
        <end position="36"/>
    </location>
</feature>
<dbReference type="InterPro" id="IPR011050">
    <property type="entry name" value="Pectin_lyase_fold/virulence"/>
</dbReference>
<dbReference type="NCBIfam" id="TIGR02601">
    <property type="entry name" value="autotrns_rpt"/>
    <property type="match status" value="2"/>
</dbReference>
<dbReference type="Pfam" id="PF13018">
    <property type="entry name" value="ESPR"/>
    <property type="match status" value="1"/>
</dbReference>
<reference evidence="3 4" key="1">
    <citation type="submission" date="2014-11" db="EMBL/GenBank/DDBJ databases">
        <title>Pan-genome of Gallibacterium spp.</title>
        <authorList>
            <person name="Kudirkiene E."/>
            <person name="Bojesen A.M."/>
        </authorList>
    </citation>
    <scope>NUCLEOTIDE SEQUENCE [LARGE SCALE GENOMIC DNA]</scope>
    <source>
        <strain evidence="3 4">59/S3/89</strain>
    </source>
</reference>
<gene>
    <name evidence="3" type="ORF">QV06_06930</name>
</gene>
<dbReference type="InterPro" id="IPR024973">
    <property type="entry name" value="ESPR"/>
</dbReference>
<proteinExistence type="predicted"/>
<dbReference type="InterPro" id="IPR012332">
    <property type="entry name" value="Autotransporter_pectin_lyase_C"/>
</dbReference>
<sequence>MNKIYRVVWNATLGLWQCVSELTPAKGKTKSSKKIVNKSKKITFILSTIISLLPVHESLAQVVAGGGVAVSDNNLYIGSIYNTGTITAIGISGLDQFVREVKAQSWSKGRTFSNIKLSVWNNDKPNGTNTFNVQDGTTISTPLIEVGATSHSSLNVLRNSSLNASSFTTSSGKNINIKVQSNSLLSISYGRISQLTLLVDNKSTFQLSQGQINNSSLKFTNNGAQLSNIAGNFNRSSLNLTNSTVKLINNSTFANSSSVKLNANATLDLTNGLTLTNSSLNLNGGTLAASETGTITTTSEAAPINLQADSTIDVAEGKTLTLDNKSVISGSSNLSKTGNGTLIFGADNIYTGATNVNAGTLQLGNGAATGDLATESNITLANDTTLALNHGANDYILDNAISGAGKLIQLADNSGTTTITKDSSDFTGNVEINAGILQVGDGGETGDIGNGTVTIASGAGLKINRSNSYNLDNIVTGGGVS</sequence>
<dbReference type="STRING" id="505345.QV06_06930"/>
<evidence type="ECO:0000313" key="3">
    <source>
        <dbReference type="EMBL" id="OBX04382.1"/>
    </source>
</evidence>
<name>A0A1A7PRN9_9PAST</name>
<evidence type="ECO:0000256" key="1">
    <source>
        <dbReference type="ARBA" id="ARBA00022729"/>
    </source>
</evidence>
<dbReference type="InterPro" id="IPR013425">
    <property type="entry name" value="Autotrns_rpt"/>
</dbReference>
<dbReference type="SUPFAM" id="SSF51126">
    <property type="entry name" value="Pectin lyase-like"/>
    <property type="match status" value="1"/>
</dbReference>
<dbReference type="PATRIC" id="fig|505345.6.peg.1415"/>
<organism evidence="3 4">
    <name type="scientific">Gallibacterium genomosp. 3</name>
    <dbReference type="NCBI Taxonomy" id="505345"/>
    <lineage>
        <taxon>Bacteria</taxon>
        <taxon>Pseudomonadati</taxon>
        <taxon>Pseudomonadota</taxon>
        <taxon>Gammaproteobacteria</taxon>
        <taxon>Pasteurellales</taxon>
        <taxon>Pasteurellaceae</taxon>
        <taxon>Gallibacterium</taxon>
    </lineage>
</organism>
<dbReference type="RefSeq" id="WP_065237504.1">
    <property type="nucleotide sequence ID" value="NZ_JTJR01000026.1"/>
</dbReference>
<evidence type="ECO:0000259" key="2">
    <source>
        <dbReference type="Pfam" id="PF13018"/>
    </source>
</evidence>
<protein>
    <recommendedName>
        <fullName evidence="2">ESPR domain-containing protein</fullName>
    </recommendedName>
</protein>
<accession>A0A1A7PRN9</accession>
<dbReference type="Proteomes" id="UP000092626">
    <property type="component" value="Unassembled WGS sequence"/>
</dbReference>
<dbReference type="Pfam" id="PF12951">
    <property type="entry name" value="PATR"/>
    <property type="match status" value="2"/>
</dbReference>
<evidence type="ECO:0000313" key="4">
    <source>
        <dbReference type="Proteomes" id="UP000092626"/>
    </source>
</evidence>